<accession>A0A815DP77</accession>
<comment type="caution">
    <text evidence="1">The sequence shown here is derived from an EMBL/GenBank/DDBJ whole genome shotgun (WGS) entry which is preliminary data.</text>
</comment>
<dbReference type="AlphaFoldDB" id="A0A815DP77"/>
<dbReference type="EMBL" id="CAJNOI010000529">
    <property type="protein sequence ID" value="CAF1300657.1"/>
    <property type="molecule type" value="Genomic_DNA"/>
</dbReference>
<evidence type="ECO:0000313" key="4">
    <source>
        <dbReference type="Proteomes" id="UP000663877"/>
    </source>
</evidence>
<organism evidence="1 4">
    <name type="scientific">Adineta steineri</name>
    <dbReference type="NCBI Taxonomy" id="433720"/>
    <lineage>
        <taxon>Eukaryota</taxon>
        <taxon>Metazoa</taxon>
        <taxon>Spiralia</taxon>
        <taxon>Gnathifera</taxon>
        <taxon>Rotifera</taxon>
        <taxon>Eurotatoria</taxon>
        <taxon>Bdelloidea</taxon>
        <taxon>Adinetida</taxon>
        <taxon>Adinetidae</taxon>
        <taxon>Adineta</taxon>
    </lineage>
</organism>
<sequence>MPNTEFINVDELTLEIIPEAYYQKLKKLLVKSSKSLQQNNIFDTNGIDNILEYREKFQDLFIKCCTMFENLTSLYFYVFMNNLQLIFDLKDFISFSSNITELHIVVNCFNDCLYILDGSFSQLEKYYIIVYSSTDLPSNDHAEVS</sequence>
<evidence type="ECO:0000313" key="1">
    <source>
        <dbReference type="EMBL" id="CAF1300657.1"/>
    </source>
</evidence>
<dbReference type="Proteomes" id="UP000663877">
    <property type="component" value="Unassembled WGS sequence"/>
</dbReference>
<evidence type="ECO:0000313" key="3">
    <source>
        <dbReference type="Proteomes" id="UP000663832"/>
    </source>
</evidence>
<name>A0A815DP77_9BILA</name>
<keyword evidence="3" id="KW-1185">Reference proteome</keyword>
<reference evidence="1" key="1">
    <citation type="submission" date="2021-02" db="EMBL/GenBank/DDBJ databases">
        <authorList>
            <person name="Nowell W R."/>
        </authorList>
    </citation>
    <scope>NUCLEOTIDE SEQUENCE</scope>
</reference>
<proteinExistence type="predicted"/>
<protein>
    <submittedName>
        <fullName evidence="1">Uncharacterized protein</fullName>
    </submittedName>
</protein>
<dbReference type="EMBL" id="CAJNOM010000889">
    <property type="protein sequence ID" value="CAF1575512.1"/>
    <property type="molecule type" value="Genomic_DNA"/>
</dbReference>
<evidence type="ECO:0000313" key="2">
    <source>
        <dbReference type="EMBL" id="CAF1575512.1"/>
    </source>
</evidence>
<gene>
    <name evidence="1" type="ORF">BJG266_LOCUS32266</name>
    <name evidence="2" type="ORF">QVE165_LOCUS49325</name>
</gene>
<dbReference type="Proteomes" id="UP000663832">
    <property type="component" value="Unassembled WGS sequence"/>
</dbReference>